<dbReference type="RefSeq" id="WP_008376937.1">
    <property type="nucleotide sequence ID" value="NZ_BAOP01000004.1"/>
</dbReference>
<dbReference type="SUPFAM" id="SSF46689">
    <property type="entry name" value="Homeodomain-like"/>
    <property type="match status" value="1"/>
</dbReference>
<keyword evidence="7" id="KW-1185">Reference proteome</keyword>
<feature type="DNA-binding region" description="H-T-H motif" evidence="4">
    <location>
        <begin position="36"/>
        <end position="55"/>
    </location>
</feature>
<dbReference type="Gene3D" id="1.10.357.10">
    <property type="entry name" value="Tetracycline Repressor, domain 2"/>
    <property type="match status" value="1"/>
</dbReference>
<evidence type="ECO:0000313" key="6">
    <source>
        <dbReference type="EMBL" id="GAC78806.1"/>
    </source>
</evidence>
<feature type="domain" description="HTH tetR-type" evidence="5">
    <location>
        <begin position="13"/>
        <end position="73"/>
    </location>
</feature>
<dbReference type="InterPro" id="IPR041490">
    <property type="entry name" value="KstR2_TetR_C"/>
</dbReference>
<dbReference type="InterPro" id="IPR050109">
    <property type="entry name" value="HTH-type_TetR-like_transc_reg"/>
</dbReference>
<dbReference type="InterPro" id="IPR036271">
    <property type="entry name" value="Tet_transcr_reg_TetR-rel_C_sf"/>
</dbReference>
<dbReference type="InterPro" id="IPR001647">
    <property type="entry name" value="HTH_TetR"/>
</dbReference>
<dbReference type="eggNOG" id="COG1309">
    <property type="taxonomic scope" value="Bacteria"/>
</dbReference>
<evidence type="ECO:0000256" key="1">
    <source>
        <dbReference type="ARBA" id="ARBA00023015"/>
    </source>
</evidence>
<keyword evidence="2 4" id="KW-0238">DNA-binding</keyword>
<dbReference type="Proteomes" id="UP000035009">
    <property type="component" value="Unassembled WGS sequence"/>
</dbReference>
<dbReference type="SUPFAM" id="SSF48498">
    <property type="entry name" value="Tetracyclin repressor-like, C-terminal domain"/>
    <property type="match status" value="1"/>
</dbReference>
<sequence length="199" mass="21933">MSTPTDRTSRRRDRRKAEMIQAALALLSAHGYHGMRFEDVAERADIAKASLYYYFPSKDQLVAEALAKLTDDVVGRLSTALEPLNGAPATARFRVLVDTQLDILTVDYPEVGAIFSFPAPWPAEHATAIKAMRRTHDTIFRDVVDAGVASGEFTTADPAVALHCLHGMLNHASLWLDPTSDADRRQRDAVVDAALRLFV</sequence>
<dbReference type="PANTHER" id="PTHR30055">
    <property type="entry name" value="HTH-TYPE TRANSCRIPTIONAL REGULATOR RUTR"/>
    <property type="match status" value="1"/>
</dbReference>
<dbReference type="STRING" id="410332.SAMN04488550_2934"/>
<protein>
    <submittedName>
        <fullName evidence="6">Putative TetR family transcriptional regulator</fullName>
    </submittedName>
</protein>
<organism evidence="6 7">
    <name type="scientific">Gordonia malaquae NBRC 108250</name>
    <dbReference type="NCBI Taxonomy" id="1223542"/>
    <lineage>
        <taxon>Bacteria</taxon>
        <taxon>Bacillati</taxon>
        <taxon>Actinomycetota</taxon>
        <taxon>Actinomycetes</taxon>
        <taxon>Mycobacteriales</taxon>
        <taxon>Gordoniaceae</taxon>
        <taxon>Gordonia</taxon>
    </lineage>
</organism>
<dbReference type="InterPro" id="IPR009057">
    <property type="entry name" value="Homeodomain-like_sf"/>
</dbReference>
<dbReference type="PANTHER" id="PTHR30055:SF234">
    <property type="entry name" value="HTH-TYPE TRANSCRIPTIONAL REGULATOR BETI"/>
    <property type="match status" value="1"/>
</dbReference>
<keyword evidence="1" id="KW-0805">Transcription regulation</keyword>
<proteinExistence type="predicted"/>
<dbReference type="GO" id="GO:0000976">
    <property type="term" value="F:transcription cis-regulatory region binding"/>
    <property type="evidence" value="ECO:0007669"/>
    <property type="project" value="TreeGrafter"/>
</dbReference>
<keyword evidence="3" id="KW-0804">Transcription</keyword>
<evidence type="ECO:0000256" key="4">
    <source>
        <dbReference type="PROSITE-ProRule" id="PRU00335"/>
    </source>
</evidence>
<dbReference type="EMBL" id="BAOP01000004">
    <property type="protein sequence ID" value="GAC78806.1"/>
    <property type="molecule type" value="Genomic_DNA"/>
</dbReference>
<reference evidence="6 7" key="1">
    <citation type="submission" date="2013-02" db="EMBL/GenBank/DDBJ databases">
        <title>Whole genome shotgun sequence of Gordonia malaquae NBRC 108250.</title>
        <authorList>
            <person name="Yoshida I."/>
            <person name="Hosoyama A."/>
            <person name="Tsuchikane K."/>
            <person name="Ando Y."/>
            <person name="Baba S."/>
            <person name="Ohji S."/>
            <person name="Hamada M."/>
            <person name="Tamura T."/>
            <person name="Yamazoe A."/>
            <person name="Yamazaki S."/>
            <person name="Fujita N."/>
        </authorList>
    </citation>
    <scope>NUCLEOTIDE SEQUENCE [LARGE SCALE GENOMIC DNA]</scope>
    <source>
        <strain evidence="6 7">NBRC 108250</strain>
    </source>
</reference>
<dbReference type="PROSITE" id="PS50977">
    <property type="entry name" value="HTH_TETR_2"/>
    <property type="match status" value="1"/>
</dbReference>
<evidence type="ECO:0000256" key="2">
    <source>
        <dbReference type="ARBA" id="ARBA00023125"/>
    </source>
</evidence>
<evidence type="ECO:0000259" key="5">
    <source>
        <dbReference type="PROSITE" id="PS50977"/>
    </source>
</evidence>
<evidence type="ECO:0000256" key="3">
    <source>
        <dbReference type="ARBA" id="ARBA00023163"/>
    </source>
</evidence>
<comment type="caution">
    <text evidence="6">The sequence shown here is derived from an EMBL/GenBank/DDBJ whole genome shotgun (WGS) entry which is preliminary data.</text>
</comment>
<evidence type="ECO:0000313" key="7">
    <source>
        <dbReference type="Proteomes" id="UP000035009"/>
    </source>
</evidence>
<dbReference type="PRINTS" id="PR00455">
    <property type="entry name" value="HTHTETR"/>
</dbReference>
<dbReference type="GO" id="GO:0003700">
    <property type="term" value="F:DNA-binding transcription factor activity"/>
    <property type="evidence" value="ECO:0007669"/>
    <property type="project" value="TreeGrafter"/>
</dbReference>
<dbReference type="AlphaFoldDB" id="M3TBQ1"/>
<dbReference type="Gene3D" id="1.10.10.60">
    <property type="entry name" value="Homeodomain-like"/>
    <property type="match status" value="1"/>
</dbReference>
<name>M3TBQ1_GORML</name>
<gene>
    <name evidence="6" type="ORF">GM1_004_02510</name>
</gene>
<dbReference type="Pfam" id="PF00440">
    <property type="entry name" value="TetR_N"/>
    <property type="match status" value="1"/>
</dbReference>
<accession>M3TBQ1</accession>
<dbReference type="Pfam" id="PF17932">
    <property type="entry name" value="TetR_C_24"/>
    <property type="match status" value="1"/>
</dbReference>